<proteinExistence type="inferred from homology"/>
<evidence type="ECO:0008006" key="3">
    <source>
        <dbReference type="Google" id="ProtNLM"/>
    </source>
</evidence>
<dbReference type="Gene3D" id="3.40.50.2060">
    <property type="match status" value="1"/>
</dbReference>
<evidence type="ECO:0000256" key="1">
    <source>
        <dbReference type="ARBA" id="ARBA00009884"/>
    </source>
</evidence>
<dbReference type="AlphaFoldDB" id="A0A7S4KP01"/>
<dbReference type="InterPro" id="IPR043155">
    <property type="entry name" value="VPS33_dom3b"/>
</dbReference>
<dbReference type="GO" id="GO:0016192">
    <property type="term" value="P:vesicle-mediated transport"/>
    <property type="evidence" value="ECO:0007669"/>
    <property type="project" value="InterPro"/>
</dbReference>
<dbReference type="InterPro" id="IPR043154">
    <property type="entry name" value="Sec-1-like_dom1"/>
</dbReference>
<dbReference type="SUPFAM" id="SSF56815">
    <property type="entry name" value="Sec1/munc18-like (SM) proteins"/>
    <property type="match status" value="1"/>
</dbReference>
<dbReference type="InterPro" id="IPR001619">
    <property type="entry name" value="Sec1-like"/>
</dbReference>
<name>A0A7S4KP01_9EUKA</name>
<dbReference type="InterPro" id="IPR027482">
    <property type="entry name" value="Sec1-like_dom2"/>
</dbReference>
<dbReference type="Gene3D" id="1.25.40.850">
    <property type="match status" value="1"/>
</dbReference>
<protein>
    <recommendedName>
        <fullName evidence="3">Vacuolar protein sorting-associated protein 33A</fullName>
    </recommendedName>
</protein>
<organism evidence="2">
    <name type="scientific">Paramoeba aestuarina</name>
    <dbReference type="NCBI Taxonomy" id="180227"/>
    <lineage>
        <taxon>Eukaryota</taxon>
        <taxon>Amoebozoa</taxon>
        <taxon>Discosea</taxon>
        <taxon>Flabellinia</taxon>
        <taxon>Dactylopodida</taxon>
        <taxon>Paramoebidae</taxon>
        <taxon>Paramoeba</taxon>
    </lineage>
</organism>
<dbReference type="InterPro" id="IPR036045">
    <property type="entry name" value="Sec1-like_sf"/>
</dbReference>
<sequence>METADVPPTVEPVINIDAMRDQAAQEIVNLLEMIPGKKVLVLDQKLSGPLGLVVEVPLLKSHGVESIYHLTSEVLETDSDNIVYLCHPRVEYMKTIARHIHHDKKQGKEKRYCIVFVPRRTIIAERVLEEEDVYTCVQIEEFPLDLIPFEKDVFSLELDDSYRQCTLEGDTTSLFYVARGIMKLQSVYGLIPQISGKGPLALHVKELLIRMRRENANEIAGVDGEIQHLILIDRHVDPLTPMPTQLTYEGLIDEIFGITNGYVHLQPEMIPTKEGQPPPQTTRNGTVSTPLNANDMMYSLIRDLNFAVLGPFLNGKAKEIRDYYKIKEEIKAGKKSISEMKEFVKYYKDVISKLENGLQLHLGVAEHISAVTKSDDFHKRLEAEQRMLMGTSPALEYIEDCIFQNHALLKVLRLLILHSLTLDGIKGKVYDQLVQDILQTYGYEYQAPLRNLEKLGFLKRSETVKTSFMRLRKGLNLINQEVDDKQPNDIAYVYSGYAPLSVRLIEIMSSSKWDPTNDVIAQVPGKAFQTFQPLRLPNTAAASASSSSSSSQIREIRVAFSPCVGQNSCHFTITNEGLQCVATPDSPPSLPPYEEQLPFPEI</sequence>
<gene>
    <name evidence="2" type="ORF">NAES01612_LOCUS9249</name>
</gene>
<dbReference type="PANTHER" id="PTHR11679">
    <property type="entry name" value="VESICLE PROTEIN SORTING-ASSOCIATED"/>
    <property type="match status" value="1"/>
</dbReference>
<accession>A0A7S4KP01</accession>
<evidence type="ECO:0000313" key="2">
    <source>
        <dbReference type="EMBL" id="CAE2301012.1"/>
    </source>
</evidence>
<dbReference type="EMBL" id="HBKR01013976">
    <property type="protein sequence ID" value="CAE2301012.1"/>
    <property type="molecule type" value="Transcribed_RNA"/>
</dbReference>
<dbReference type="Pfam" id="PF00995">
    <property type="entry name" value="Sec1"/>
    <property type="match status" value="1"/>
</dbReference>
<reference evidence="2" key="1">
    <citation type="submission" date="2021-01" db="EMBL/GenBank/DDBJ databases">
        <authorList>
            <person name="Corre E."/>
            <person name="Pelletier E."/>
            <person name="Niang G."/>
            <person name="Scheremetjew M."/>
            <person name="Finn R."/>
            <person name="Kale V."/>
            <person name="Holt S."/>
            <person name="Cochrane G."/>
            <person name="Meng A."/>
            <person name="Brown T."/>
            <person name="Cohen L."/>
        </authorList>
    </citation>
    <scope>NUCLEOTIDE SEQUENCE</scope>
    <source>
        <strain evidence="2">SoJaBio B1-5/56/2</strain>
    </source>
</reference>
<comment type="similarity">
    <text evidence="1">Belongs to the STXBP/unc-18/SEC1 family.</text>
</comment>
<dbReference type="Gene3D" id="3.40.50.1910">
    <property type="match status" value="2"/>
</dbReference>